<name>A0A4Q2DHX0_9AGAR</name>
<dbReference type="InterPro" id="IPR032675">
    <property type="entry name" value="LRR_dom_sf"/>
</dbReference>
<organism evidence="1 2">
    <name type="scientific">Candolleomyces aberdarensis</name>
    <dbReference type="NCBI Taxonomy" id="2316362"/>
    <lineage>
        <taxon>Eukaryota</taxon>
        <taxon>Fungi</taxon>
        <taxon>Dikarya</taxon>
        <taxon>Basidiomycota</taxon>
        <taxon>Agaricomycotina</taxon>
        <taxon>Agaricomycetes</taxon>
        <taxon>Agaricomycetidae</taxon>
        <taxon>Agaricales</taxon>
        <taxon>Agaricineae</taxon>
        <taxon>Psathyrellaceae</taxon>
        <taxon>Candolleomyces</taxon>
    </lineage>
</organism>
<evidence type="ECO:0000313" key="2">
    <source>
        <dbReference type="Proteomes" id="UP000290288"/>
    </source>
</evidence>
<proteinExistence type="predicted"/>
<dbReference type="Proteomes" id="UP000290288">
    <property type="component" value="Unassembled WGS sequence"/>
</dbReference>
<dbReference type="InterPro" id="IPR036047">
    <property type="entry name" value="F-box-like_dom_sf"/>
</dbReference>
<sequence>MQQSLSRNLFRIFLPTACHFAHVSPDYGRLTSKERAQVHPRHFNRYMHFRSQSKSLPTQVHHKTTIETVLEGNEAPSDPERIELLSRLRDLEDEFQQLYGQSYHSFSAETEALDPPAGSQSAYEAITQHLSALSCIRRIPIEIWQRIFEFVVFDPTQEDCDPLHLVCRVSRYWNAAATTHQVLWSILPPVSYFNTIGAITPIQHGATNRRVRLFLERSGSMKITFRFYYSSSQEVWKVNKSKVIETLGILIEVCDRWKVAIMEISTELLEVLNRATPLPNLTKLQLGLNVWGQEWGEYVRGPRSLTVDQFANAPSLRHVSLGTTTTVGAQGSTRNNTTFYFTLPWHQIEVYRSKTKRDTSYHTLLLDTRAHGRLKEIECDAVDIVPSTIRLPEPATLPRLTRLCLRFGAVIQGVDVLRHLAKMTVPSLKVLEVHGAYFFSKNPLYQTVTELVQRSGCSDSLMRLRLDENVAPGDVGQFRKFLLSCSSLEYLDVRTLEDYELASLAHHLVLPKLKILTLRWPSELAREPELRTPVVQPSTLLEVLQSREQGNLQEIRLIGNYSEDNAEWNAQLNLFDFSELPQFTGGSMVSAFQLQEAVEWQKELQEKFTGIIPDLGGGRYYSKGATANMMLHWEMHKLMRKLEELDLAGSEGLGQILVRRGVLHQLYSITHTDPGVIPGDRIYYFRKRAKDLLEKWKPVILPGYQALRHRWCYVSLASARLRCIAPTAVQESGDSQNIEVSTWNDAVGSVDSTKPPAEPSIKFAESGWF</sequence>
<keyword evidence="2" id="KW-1185">Reference proteome</keyword>
<protein>
    <recommendedName>
        <fullName evidence="3">F-box domain-containing protein</fullName>
    </recommendedName>
</protein>
<dbReference type="STRING" id="2316362.A0A4Q2DHX0"/>
<comment type="caution">
    <text evidence="1">The sequence shown here is derived from an EMBL/GenBank/DDBJ whole genome shotgun (WGS) entry which is preliminary data.</text>
</comment>
<reference evidence="1 2" key="1">
    <citation type="submission" date="2019-01" db="EMBL/GenBank/DDBJ databases">
        <title>Draft genome sequence of Psathyrella aberdarensis IHI B618.</title>
        <authorList>
            <person name="Buettner E."/>
            <person name="Kellner H."/>
        </authorList>
    </citation>
    <scope>NUCLEOTIDE SEQUENCE [LARGE SCALE GENOMIC DNA]</scope>
    <source>
        <strain evidence="1 2">IHI B618</strain>
    </source>
</reference>
<gene>
    <name evidence="1" type="ORF">EST38_g6408</name>
</gene>
<evidence type="ECO:0000313" key="1">
    <source>
        <dbReference type="EMBL" id="RXW19453.1"/>
    </source>
</evidence>
<accession>A0A4Q2DHX0</accession>
<dbReference type="SUPFAM" id="SSF81383">
    <property type="entry name" value="F-box domain"/>
    <property type="match status" value="1"/>
</dbReference>
<dbReference type="Gene3D" id="3.80.10.10">
    <property type="entry name" value="Ribonuclease Inhibitor"/>
    <property type="match status" value="1"/>
</dbReference>
<dbReference type="EMBL" id="SDEE01000201">
    <property type="protein sequence ID" value="RXW19453.1"/>
    <property type="molecule type" value="Genomic_DNA"/>
</dbReference>
<dbReference type="AlphaFoldDB" id="A0A4Q2DHX0"/>
<dbReference type="OrthoDB" id="2856519at2759"/>
<dbReference type="SUPFAM" id="SSF52047">
    <property type="entry name" value="RNI-like"/>
    <property type="match status" value="1"/>
</dbReference>
<evidence type="ECO:0008006" key="3">
    <source>
        <dbReference type="Google" id="ProtNLM"/>
    </source>
</evidence>